<feature type="compositionally biased region" description="Polar residues" evidence="1">
    <location>
        <begin position="87"/>
        <end position="97"/>
    </location>
</feature>
<keyword evidence="2" id="KW-0472">Membrane</keyword>
<feature type="transmembrane region" description="Helical" evidence="2">
    <location>
        <begin position="20"/>
        <end position="40"/>
    </location>
</feature>
<dbReference type="EMBL" id="QQBB01000001">
    <property type="protein sequence ID" value="RDI61920.1"/>
    <property type="molecule type" value="Genomic_DNA"/>
</dbReference>
<evidence type="ECO:0000313" key="3">
    <source>
        <dbReference type="EMBL" id="RDI61920.1"/>
    </source>
</evidence>
<gene>
    <name evidence="3" type="ORF">DES45_101178</name>
</gene>
<dbReference type="OrthoDB" id="7998493at2"/>
<sequence>MAKLIPDDRSRQGPSGRPVLGVLIGALALLAVAIAGYMIWVGATSPDSPSQNASREAVTGSPSGSSNPTDRTSPANPAYPVPADPSATGTTTNAPKQ</sequence>
<feature type="region of interest" description="Disordered" evidence="1">
    <location>
        <begin position="44"/>
        <end position="97"/>
    </location>
</feature>
<accession>A0A370HUD6</accession>
<keyword evidence="2" id="KW-1133">Transmembrane helix</keyword>
<keyword evidence="2" id="KW-0812">Transmembrane</keyword>
<proteinExistence type="predicted"/>
<name>A0A370HUD6_9HYPH</name>
<dbReference type="RefSeq" id="WP_114768087.1">
    <property type="nucleotide sequence ID" value="NZ_QQBB01000001.1"/>
</dbReference>
<comment type="caution">
    <text evidence="3">The sequence shown here is derived from an EMBL/GenBank/DDBJ whole genome shotgun (WGS) entry which is preliminary data.</text>
</comment>
<dbReference type="Proteomes" id="UP000254925">
    <property type="component" value="Unassembled WGS sequence"/>
</dbReference>
<organism evidence="3 4">
    <name type="scientific">Microvirga subterranea</name>
    <dbReference type="NCBI Taxonomy" id="186651"/>
    <lineage>
        <taxon>Bacteria</taxon>
        <taxon>Pseudomonadati</taxon>
        <taxon>Pseudomonadota</taxon>
        <taxon>Alphaproteobacteria</taxon>
        <taxon>Hyphomicrobiales</taxon>
        <taxon>Methylobacteriaceae</taxon>
        <taxon>Microvirga</taxon>
    </lineage>
</organism>
<dbReference type="AlphaFoldDB" id="A0A370HUD6"/>
<evidence type="ECO:0000256" key="1">
    <source>
        <dbReference type="SAM" id="MobiDB-lite"/>
    </source>
</evidence>
<feature type="compositionally biased region" description="Polar residues" evidence="1">
    <location>
        <begin position="45"/>
        <end position="75"/>
    </location>
</feature>
<reference evidence="3 4" key="1">
    <citation type="submission" date="2018-07" db="EMBL/GenBank/DDBJ databases">
        <title>Genomic Encyclopedia of Type Strains, Phase IV (KMG-IV): sequencing the most valuable type-strain genomes for metagenomic binning, comparative biology and taxonomic classification.</title>
        <authorList>
            <person name="Goeker M."/>
        </authorList>
    </citation>
    <scope>NUCLEOTIDE SEQUENCE [LARGE SCALE GENOMIC DNA]</scope>
    <source>
        <strain evidence="3 4">DSM 14364</strain>
    </source>
</reference>
<evidence type="ECO:0000256" key="2">
    <source>
        <dbReference type="SAM" id="Phobius"/>
    </source>
</evidence>
<keyword evidence="4" id="KW-1185">Reference proteome</keyword>
<protein>
    <submittedName>
        <fullName evidence="3">Uncharacterized protein</fullName>
    </submittedName>
</protein>
<evidence type="ECO:0000313" key="4">
    <source>
        <dbReference type="Proteomes" id="UP000254925"/>
    </source>
</evidence>